<name>U6KM47_EIMTE</name>
<evidence type="ECO:0000256" key="4">
    <source>
        <dbReference type="ARBA" id="ARBA00006759"/>
    </source>
</evidence>
<dbReference type="HAMAP" id="MF_01374">
    <property type="entry name" value="Glyoxalase_2"/>
    <property type="match status" value="1"/>
</dbReference>
<dbReference type="InterPro" id="IPR036866">
    <property type="entry name" value="RibonucZ/Hydroxyglut_hydro"/>
</dbReference>
<dbReference type="EMBL" id="HG674134">
    <property type="protein sequence ID" value="CDJ39071.1"/>
    <property type="molecule type" value="Genomic_DNA"/>
</dbReference>
<evidence type="ECO:0000256" key="6">
    <source>
        <dbReference type="ARBA" id="ARBA00022723"/>
    </source>
</evidence>
<organism evidence="11 12">
    <name type="scientific">Eimeria tenella</name>
    <name type="common">Coccidian parasite</name>
    <dbReference type="NCBI Taxonomy" id="5802"/>
    <lineage>
        <taxon>Eukaryota</taxon>
        <taxon>Sar</taxon>
        <taxon>Alveolata</taxon>
        <taxon>Apicomplexa</taxon>
        <taxon>Conoidasida</taxon>
        <taxon>Coccidia</taxon>
        <taxon>Eucoccidiorida</taxon>
        <taxon>Eimeriorina</taxon>
        <taxon>Eimeriidae</taxon>
        <taxon>Eimeria</taxon>
    </lineage>
</organism>
<evidence type="ECO:0000256" key="2">
    <source>
        <dbReference type="ARBA" id="ARBA00001947"/>
    </source>
</evidence>
<dbReference type="Pfam" id="PF16123">
    <property type="entry name" value="HAGH_C"/>
    <property type="match status" value="1"/>
</dbReference>
<evidence type="ECO:0000256" key="9">
    <source>
        <dbReference type="ARBA" id="ARBA00031044"/>
    </source>
</evidence>
<reference evidence="11" key="1">
    <citation type="submission" date="2013-10" db="EMBL/GenBank/DDBJ databases">
        <title>Genomic analysis of the causative agents of coccidiosis in chickens.</title>
        <authorList>
            <person name="Reid A.J."/>
            <person name="Blake D."/>
            <person name="Billington K."/>
            <person name="Browne H."/>
            <person name="Dunn M."/>
            <person name="Hung S."/>
            <person name="Kawahara F."/>
            <person name="Miranda-Saavedra D."/>
            <person name="Mourier T."/>
            <person name="Nagra H."/>
            <person name="Otto T.D."/>
            <person name="Rawlings N."/>
            <person name="Sanchez A."/>
            <person name="Sanders M."/>
            <person name="Subramaniam C."/>
            <person name="Tay Y."/>
            <person name="Dear P."/>
            <person name="Doerig C."/>
            <person name="Gruber A."/>
            <person name="Parkinson J."/>
            <person name="Shirley M."/>
            <person name="Wan K.L."/>
            <person name="Berriman M."/>
            <person name="Tomley F."/>
            <person name="Pain A."/>
        </authorList>
    </citation>
    <scope>NUCLEOTIDE SEQUENCE [LARGE SCALE GENOMIC DNA]</scope>
    <source>
        <strain evidence="11">Houghton</strain>
    </source>
</reference>
<proteinExistence type="inferred from homology"/>
<evidence type="ECO:0000256" key="7">
    <source>
        <dbReference type="ARBA" id="ARBA00022801"/>
    </source>
</evidence>
<dbReference type="AlphaFoldDB" id="U6KM47"/>
<gene>
    <name evidence="11" type="ORF">ETH_00029720</name>
</gene>
<keyword evidence="12" id="KW-1185">Reference proteome</keyword>
<comment type="similarity">
    <text evidence="4">Belongs to the metallo-beta-lactamase superfamily. Glyoxalase II family.</text>
</comment>
<dbReference type="GO" id="GO:0019243">
    <property type="term" value="P:methylglyoxal catabolic process to D-lactate via S-lactoyl-glutathione"/>
    <property type="evidence" value="ECO:0007669"/>
    <property type="project" value="InterPro"/>
</dbReference>
<keyword evidence="6" id="KW-0479">Metal-binding</keyword>
<evidence type="ECO:0000256" key="8">
    <source>
        <dbReference type="ARBA" id="ARBA00022833"/>
    </source>
</evidence>
<evidence type="ECO:0000259" key="10">
    <source>
        <dbReference type="SMART" id="SM00849"/>
    </source>
</evidence>
<dbReference type="GeneID" id="25255023"/>
<dbReference type="GO" id="GO:0046872">
    <property type="term" value="F:metal ion binding"/>
    <property type="evidence" value="ECO:0007669"/>
    <property type="project" value="UniProtKB-KW"/>
</dbReference>
<sequence>MARAEVIPVPTLSDNYAYLLIDKKTKTAACVDPAEPEKVIAAAKEHGVTLQKCLCTHRHADHSGGNEQIKTLVPGIEVIGSAYEETPGRTKAVCDGETFRIGDLLVKVLHAPCHTSGHVLYYVESRTDSNATPIIFTGDTLFLAGCGRFFEGDATQMHRALMKIIGELPAETLVYCGHEYTVANLQFAASVEPNNPAVQNKLEWAQQQRNAGKPTIPSSIGEEKTYNPFMRVDKPEVQRAVRAPEGDEVQTMHILRERKNTFRG</sequence>
<comment type="pathway">
    <text evidence="3">Secondary metabolite metabolism; methylglyoxal degradation; (R)-lactate from methylglyoxal: step 2/2.</text>
</comment>
<dbReference type="InterPro" id="IPR035680">
    <property type="entry name" value="Clx_II_MBL"/>
</dbReference>
<evidence type="ECO:0000313" key="11">
    <source>
        <dbReference type="EMBL" id="CDJ39071.1"/>
    </source>
</evidence>
<protein>
    <recommendedName>
        <fullName evidence="5">hydroxyacylglutathione hydrolase</fullName>
        <ecNumber evidence="5">3.1.2.6</ecNumber>
    </recommendedName>
    <alternativeName>
        <fullName evidence="9">Glyoxalase II</fullName>
    </alternativeName>
</protein>
<evidence type="ECO:0000256" key="3">
    <source>
        <dbReference type="ARBA" id="ARBA00004963"/>
    </source>
</evidence>
<dbReference type="OMA" id="NYIWLLQ"/>
<reference evidence="11" key="2">
    <citation type="submission" date="2013-10" db="EMBL/GenBank/DDBJ databases">
        <authorList>
            <person name="Aslett M."/>
        </authorList>
    </citation>
    <scope>NUCLEOTIDE SEQUENCE [LARGE SCALE GENOMIC DNA]</scope>
    <source>
        <strain evidence="11">Houghton</strain>
    </source>
</reference>
<dbReference type="SMART" id="SM00849">
    <property type="entry name" value="Lactamase_B"/>
    <property type="match status" value="1"/>
</dbReference>
<dbReference type="FunFam" id="3.60.15.10:FF:000019">
    <property type="entry name" value="Hydroxyacylglutathione hydrolase, mitochondrial"/>
    <property type="match status" value="1"/>
</dbReference>
<dbReference type="InterPro" id="IPR017782">
    <property type="entry name" value="Hydroxyacylglutathione_Hdrlase"/>
</dbReference>
<dbReference type="PANTHER" id="PTHR11935:SF94">
    <property type="entry name" value="TENZING NORGAY, ISOFORM C"/>
    <property type="match status" value="1"/>
</dbReference>
<comment type="cofactor">
    <cofactor evidence="2">
        <name>Zn(2+)</name>
        <dbReference type="ChEBI" id="CHEBI:29105"/>
    </cofactor>
</comment>
<dbReference type="Pfam" id="PF00753">
    <property type="entry name" value="Lactamase_B"/>
    <property type="match status" value="1"/>
</dbReference>
<dbReference type="CDD" id="cd07723">
    <property type="entry name" value="hydroxyacylglutathione_hydrolase_MBL-fold"/>
    <property type="match status" value="1"/>
</dbReference>
<dbReference type="PANTHER" id="PTHR11935">
    <property type="entry name" value="BETA LACTAMASE DOMAIN"/>
    <property type="match status" value="1"/>
</dbReference>
<dbReference type="SUPFAM" id="SSF56281">
    <property type="entry name" value="Metallo-hydrolase/oxidoreductase"/>
    <property type="match status" value="1"/>
</dbReference>
<dbReference type="GO" id="GO:0004416">
    <property type="term" value="F:hydroxyacylglutathione hydrolase activity"/>
    <property type="evidence" value="ECO:0007669"/>
    <property type="project" value="UniProtKB-EC"/>
</dbReference>
<dbReference type="InterPro" id="IPR001279">
    <property type="entry name" value="Metallo-B-lactamas"/>
</dbReference>
<evidence type="ECO:0000256" key="5">
    <source>
        <dbReference type="ARBA" id="ARBA00011917"/>
    </source>
</evidence>
<dbReference type="VEuPathDB" id="ToxoDB:ETH2_1003700"/>
<evidence type="ECO:0000313" key="12">
    <source>
        <dbReference type="Proteomes" id="UP000030747"/>
    </source>
</evidence>
<dbReference type="OrthoDB" id="515692at2759"/>
<feature type="domain" description="Metallo-beta-lactamase" evidence="10">
    <location>
        <begin position="14"/>
        <end position="178"/>
    </location>
</feature>
<keyword evidence="8" id="KW-0862">Zinc</keyword>
<dbReference type="NCBIfam" id="TIGR03413">
    <property type="entry name" value="GSH_gloB"/>
    <property type="match status" value="1"/>
</dbReference>
<evidence type="ECO:0000256" key="1">
    <source>
        <dbReference type="ARBA" id="ARBA00001623"/>
    </source>
</evidence>
<dbReference type="RefSeq" id="XP_013229826.1">
    <property type="nucleotide sequence ID" value="XM_013374372.1"/>
</dbReference>
<dbReference type="VEuPathDB" id="ToxoDB:ETH_00029720"/>
<dbReference type="Proteomes" id="UP000030747">
    <property type="component" value="Unassembled WGS sequence"/>
</dbReference>
<dbReference type="Gene3D" id="3.60.15.10">
    <property type="entry name" value="Ribonuclease Z/Hydroxyacylglutathione hydrolase-like"/>
    <property type="match status" value="1"/>
</dbReference>
<keyword evidence="7 11" id="KW-0378">Hydrolase</keyword>
<dbReference type="PIRSF" id="PIRSF005457">
    <property type="entry name" value="Glx"/>
    <property type="match status" value="1"/>
</dbReference>
<accession>U6KM47</accession>
<dbReference type="InterPro" id="IPR032282">
    <property type="entry name" value="HAGH_C"/>
</dbReference>
<comment type="catalytic activity">
    <reaction evidence="1">
        <text>an S-(2-hydroxyacyl)glutathione + H2O = a 2-hydroxy carboxylate + glutathione + H(+)</text>
        <dbReference type="Rhea" id="RHEA:21864"/>
        <dbReference type="ChEBI" id="CHEBI:15377"/>
        <dbReference type="ChEBI" id="CHEBI:15378"/>
        <dbReference type="ChEBI" id="CHEBI:57925"/>
        <dbReference type="ChEBI" id="CHEBI:58896"/>
        <dbReference type="ChEBI" id="CHEBI:71261"/>
        <dbReference type="EC" id="3.1.2.6"/>
    </reaction>
</comment>
<dbReference type="EC" id="3.1.2.6" evidence="5"/>